<proteinExistence type="predicted"/>
<dbReference type="Pfam" id="PF01467">
    <property type="entry name" value="CTP_transf_like"/>
    <property type="match status" value="1"/>
</dbReference>
<dbReference type="GO" id="GO:0015937">
    <property type="term" value="P:coenzyme A biosynthetic process"/>
    <property type="evidence" value="ECO:0007669"/>
    <property type="project" value="TreeGrafter"/>
</dbReference>
<sequence>MSALFLLQLSSLAPIQDTPQQALISEAVKQCIESQCDKLIMLIRFEQAISNVDANWGQFQALLCSLYVTQLQASYAMEKPLFDFTVVFESWAGYSVGLRPDLKMVFATTTQDLNEVQKLNTERQKRDLQAMEVVTLPGGIDQAIQQSTQDAMEKLDAFDRVAVGGTFDHLHAGHKILLTMTALLANKSVVVGVTDDVMLQSKKFHDQIESIDQRINNVRAFLDTIRHGLLFDIVPITDPFGPTITDSTIQALVCSKETEKGGDAVNTERSKRDFPPLELRLIDVISSDKVSIAGQDMVDLKISSTWIRKYISEHDQ</sequence>
<dbReference type="InterPro" id="IPR014729">
    <property type="entry name" value="Rossmann-like_a/b/a_fold"/>
</dbReference>
<dbReference type="CDD" id="cd02164">
    <property type="entry name" value="PPAT_CoAS"/>
    <property type="match status" value="1"/>
</dbReference>
<dbReference type="GO" id="GO:0004140">
    <property type="term" value="F:dephospho-CoA kinase activity"/>
    <property type="evidence" value="ECO:0007669"/>
    <property type="project" value="TreeGrafter"/>
</dbReference>
<dbReference type="EMBL" id="JARTCD010000015">
    <property type="protein sequence ID" value="KAJ8660083.1"/>
    <property type="molecule type" value="Genomic_DNA"/>
</dbReference>
<reference evidence="3 4" key="1">
    <citation type="submission" date="2023-03" db="EMBL/GenBank/DDBJ databases">
        <title>Genome sequence of Lichtheimia ornata CBS 291.66.</title>
        <authorList>
            <person name="Mohabir J.T."/>
            <person name="Shea T.P."/>
            <person name="Kurbessoian T."/>
            <person name="Berby B."/>
            <person name="Fontaine J."/>
            <person name="Livny J."/>
            <person name="Gnirke A."/>
            <person name="Stajich J.E."/>
            <person name="Cuomo C.A."/>
        </authorList>
    </citation>
    <scope>NUCLEOTIDE SEQUENCE [LARGE SCALE GENOMIC DNA]</scope>
    <source>
        <strain evidence="3">CBS 291.66</strain>
    </source>
</reference>
<protein>
    <recommendedName>
        <fullName evidence="2">Cytidyltransferase-like domain-containing protein</fullName>
    </recommendedName>
</protein>
<gene>
    <name evidence="3" type="ORF">O0I10_004312</name>
</gene>
<dbReference type="Gene3D" id="3.40.50.620">
    <property type="entry name" value="HUPs"/>
    <property type="match status" value="1"/>
</dbReference>
<dbReference type="AlphaFoldDB" id="A0AAD7Y0P2"/>
<dbReference type="PANTHER" id="PTHR10695">
    <property type="entry name" value="DEPHOSPHO-COA KINASE-RELATED"/>
    <property type="match status" value="1"/>
</dbReference>
<feature type="signal peptide" evidence="1">
    <location>
        <begin position="1"/>
        <end position="17"/>
    </location>
</feature>
<keyword evidence="4" id="KW-1185">Reference proteome</keyword>
<feature type="domain" description="Cytidyltransferase-like" evidence="2">
    <location>
        <begin position="163"/>
        <end position="257"/>
    </location>
</feature>
<dbReference type="RefSeq" id="XP_058344996.1">
    <property type="nucleotide sequence ID" value="XM_058484371.1"/>
</dbReference>
<dbReference type="PANTHER" id="PTHR10695:SF46">
    <property type="entry name" value="BIFUNCTIONAL COENZYME A SYNTHASE-RELATED"/>
    <property type="match status" value="1"/>
</dbReference>
<dbReference type="NCBIfam" id="TIGR00125">
    <property type="entry name" value="cyt_tran_rel"/>
    <property type="match status" value="1"/>
</dbReference>
<evidence type="ECO:0000256" key="1">
    <source>
        <dbReference type="SAM" id="SignalP"/>
    </source>
</evidence>
<organism evidence="3 4">
    <name type="scientific">Lichtheimia ornata</name>
    <dbReference type="NCBI Taxonomy" id="688661"/>
    <lineage>
        <taxon>Eukaryota</taxon>
        <taxon>Fungi</taxon>
        <taxon>Fungi incertae sedis</taxon>
        <taxon>Mucoromycota</taxon>
        <taxon>Mucoromycotina</taxon>
        <taxon>Mucoromycetes</taxon>
        <taxon>Mucorales</taxon>
        <taxon>Lichtheimiaceae</taxon>
        <taxon>Lichtheimia</taxon>
    </lineage>
</organism>
<dbReference type="GeneID" id="83211725"/>
<evidence type="ECO:0000313" key="3">
    <source>
        <dbReference type="EMBL" id="KAJ8660083.1"/>
    </source>
</evidence>
<feature type="chain" id="PRO_5041978546" description="Cytidyltransferase-like domain-containing protein" evidence="1">
    <location>
        <begin position="18"/>
        <end position="316"/>
    </location>
</feature>
<keyword evidence="1" id="KW-0732">Signal</keyword>
<name>A0AAD7Y0P2_9FUNG</name>
<evidence type="ECO:0000259" key="2">
    <source>
        <dbReference type="Pfam" id="PF01467"/>
    </source>
</evidence>
<evidence type="ECO:0000313" key="4">
    <source>
        <dbReference type="Proteomes" id="UP001234581"/>
    </source>
</evidence>
<dbReference type="FunFam" id="3.40.50.620:FF:000089">
    <property type="entry name" value="Bifunctional coenzyme A synthase"/>
    <property type="match status" value="1"/>
</dbReference>
<dbReference type="InterPro" id="IPR004821">
    <property type="entry name" value="Cyt_trans-like"/>
</dbReference>
<dbReference type="NCBIfam" id="NF001985">
    <property type="entry name" value="PRK00777.1"/>
    <property type="match status" value="1"/>
</dbReference>
<accession>A0AAD7Y0P2</accession>
<comment type="caution">
    <text evidence="3">The sequence shown here is derived from an EMBL/GenBank/DDBJ whole genome shotgun (WGS) entry which is preliminary data.</text>
</comment>
<dbReference type="SUPFAM" id="SSF52374">
    <property type="entry name" value="Nucleotidylyl transferase"/>
    <property type="match status" value="1"/>
</dbReference>
<dbReference type="Proteomes" id="UP001234581">
    <property type="component" value="Unassembled WGS sequence"/>
</dbReference>